<dbReference type="AlphaFoldDB" id="A0A9W4WQW9"/>
<name>A0A9W4WQW9_9GLOM</name>
<dbReference type="OrthoDB" id="2348264at2759"/>
<dbReference type="Proteomes" id="UP001153678">
    <property type="component" value="Unassembled WGS sequence"/>
</dbReference>
<proteinExistence type="predicted"/>
<evidence type="ECO:0000313" key="2">
    <source>
        <dbReference type="Proteomes" id="UP001153678"/>
    </source>
</evidence>
<reference evidence="1" key="1">
    <citation type="submission" date="2022-08" db="EMBL/GenBank/DDBJ databases">
        <authorList>
            <person name="Kallberg Y."/>
            <person name="Tangrot J."/>
            <person name="Rosling A."/>
        </authorList>
    </citation>
    <scope>NUCLEOTIDE SEQUENCE</scope>
    <source>
        <strain evidence="1">Wild A</strain>
    </source>
</reference>
<dbReference type="EMBL" id="CAMKVN010002116">
    <property type="protein sequence ID" value="CAI2179627.1"/>
    <property type="molecule type" value="Genomic_DNA"/>
</dbReference>
<gene>
    <name evidence="1" type="ORF">FWILDA_LOCUS9184</name>
</gene>
<protein>
    <submittedName>
        <fullName evidence="1">6600_t:CDS:1</fullName>
    </submittedName>
</protein>
<evidence type="ECO:0000313" key="1">
    <source>
        <dbReference type="EMBL" id="CAI2179627.1"/>
    </source>
</evidence>
<keyword evidence="2" id="KW-1185">Reference proteome</keyword>
<sequence length="144" mass="16824">MNMIAEMTSSKSSFESSFFNEYPLVRSRTSSFSTNNATSSYASPFFSQQNNQQCYTRSLFSHLQQQEEEEELESPINIYHEHRGHLEEDKKARTELITEIANDDLYLMESTNNNNETWAYYHNDMFNTNNMFSSFDGINSVTCQ</sequence>
<organism evidence="1 2">
    <name type="scientific">Funneliformis geosporum</name>
    <dbReference type="NCBI Taxonomy" id="1117311"/>
    <lineage>
        <taxon>Eukaryota</taxon>
        <taxon>Fungi</taxon>
        <taxon>Fungi incertae sedis</taxon>
        <taxon>Mucoromycota</taxon>
        <taxon>Glomeromycotina</taxon>
        <taxon>Glomeromycetes</taxon>
        <taxon>Glomerales</taxon>
        <taxon>Glomeraceae</taxon>
        <taxon>Funneliformis</taxon>
    </lineage>
</organism>
<accession>A0A9W4WQW9</accession>
<comment type="caution">
    <text evidence="1">The sequence shown here is derived from an EMBL/GenBank/DDBJ whole genome shotgun (WGS) entry which is preliminary data.</text>
</comment>